<dbReference type="EMBL" id="VSSQ01006348">
    <property type="protein sequence ID" value="MPM32396.1"/>
    <property type="molecule type" value="Genomic_DNA"/>
</dbReference>
<dbReference type="InterPro" id="IPR000551">
    <property type="entry name" value="MerR-type_HTH_dom"/>
</dbReference>
<dbReference type="GO" id="GO:0003677">
    <property type="term" value="F:DNA binding"/>
    <property type="evidence" value="ECO:0007669"/>
    <property type="project" value="UniProtKB-KW"/>
</dbReference>
<feature type="coiled-coil region" evidence="2">
    <location>
        <begin position="79"/>
        <end position="109"/>
    </location>
</feature>
<name>A0A644YV30_9ZZZZ</name>
<evidence type="ECO:0000256" key="2">
    <source>
        <dbReference type="SAM" id="Coils"/>
    </source>
</evidence>
<dbReference type="SUPFAM" id="SSF46955">
    <property type="entry name" value="Putative DNA-binding domain"/>
    <property type="match status" value="1"/>
</dbReference>
<protein>
    <recommendedName>
        <fullName evidence="3">HTH merR-type domain-containing protein</fullName>
    </recommendedName>
</protein>
<accession>A0A644YV30</accession>
<reference evidence="4" key="1">
    <citation type="submission" date="2019-08" db="EMBL/GenBank/DDBJ databases">
        <authorList>
            <person name="Kucharzyk K."/>
            <person name="Murdoch R.W."/>
            <person name="Higgins S."/>
            <person name="Loffler F."/>
        </authorList>
    </citation>
    <scope>NUCLEOTIDE SEQUENCE</scope>
</reference>
<dbReference type="PANTHER" id="PTHR30204">
    <property type="entry name" value="REDOX-CYCLING DRUG-SENSING TRANSCRIPTIONAL ACTIVATOR SOXR"/>
    <property type="match status" value="1"/>
</dbReference>
<keyword evidence="2" id="KW-0175">Coiled coil</keyword>
<proteinExistence type="predicted"/>
<dbReference type="GO" id="GO:0003700">
    <property type="term" value="F:DNA-binding transcription factor activity"/>
    <property type="evidence" value="ECO:0007669"/>
    <property type="project" value="InterPro"/>
</dbReference>
<dbReference type="InterPro" id="IPR047057">
    <property type="entry name" value="MerR_fam"/>
</dbReference>
<feature type="domain" description="HTH merR-type" evidence="3">
    <location>
        <begin position="4"/>
        <end position="73"/>
    </location>
</feature>
<dbReference type="InterPro" id="IPR009061">
    <property type="entry name" value="DNA-bd_dom_put_sf"/>
</dbReference>
<dbReference type="PRINTS" id="PR00040">
    <property type="entry name" value="HTHMERR"/>
</dbReference>
<dbReference type="Pfam" id="PF13411">
    <property type="entry name" value="MerR_1"/>
    <property type="match status" value="1"/>
</dbReference>
<dbReference type="AlphaFoldDB" id="A0A644YV30"/>
<sequence length="237" mass="27782">MSEYIKIGDLANMTGITVRTLHYYDEIGLLKPSRVTEKGHRLYNMKSVTELYQIISMKDIGFNLDEIKELLIFKNVNILDLIEIQISNLQEEIAQKQQLFCKLLKLKENLKDNKNLSSEDIKEVIPFINLASDKFFTKEQFNELKDRLINFNSEADGAEEWVAFISKLKHCYRKGLSKIDIKAIECIRYWRNITNRIVGEDEQMKDSISSFHASQNSTQLRYGLTDELYKYLMSLME</sequence>
<comment type="caution">
    <text evidence="4">The sequence shown here is derived from an EMBL/GenBank/DDBJ whole genome shotgun (WGS) entry which is preliminary data.</text>
</comment>
<dbReference type="PROSITE" id="PS50937">
    <property type="entry name" value="HTH_MERR_2"/>
    <property type="match status" value="1"/>
</dbReference>
<gene>
    <name evidence="4" type="ORF">SDC9_78958</name>
</gene>
<dbReference type="SMART" id="SM00422">
    <property type="entry name" value="HTH_MERR"/>
    <property type="match status" value="1"/>
</dbReference>
<evidence type="ECO:0000256" key="1">
    <source>
        <dbReference type="ARBA" id="ARBA00023125"/>
    </source>
</evidence>
<dbReference type="PROSITE" id="PS00552">
    <property type="entry name" value="HTH_MERR_1"/>
    <property type="match status" value="1"/>
</dbReference>
<dbReference type="PANTHER" id="PTHR30204:SF96">
    <property type="entry name" value="CHROMOSOME-ANCHORING PROTEIN RACA"/>
    <property type="match status" value="1"/>
</dbReference>
<dbReference type="Gene3D" id="1.10.1660.10">
    <property type="match status" value="1"/>
</dbReference>
<evidence type="ECO:0000313" key="4">
    <source>
        <dbReference type="EMBL" id="MPM32396.1"/>
    </source>
</evidence>
<evidence type="ECO:0000259" key="3">
    <source>
        <dbReference type="PROSITE" id="PS50937"/>
    </source>
</evidence>
<organism evidence="4">
    <name type="scientific">bioreactor metagenome</name>
    <dbReference type="NCBI Taxonomy" id="1076179"/>
    <lineage>
        <taxon>unclassified sequences</taxon>
        <taxon>metagenomes</taxon>
        <taxon>ecological metagenomes</taxon>
    </lineage>
</organism>
<keyword evidence="1" id="KW-0238">DNA-binding</keyword>